<name>A0AAE0DXU4_9ROSI</name>
<dbReference type="EMBL" id="JANJYJ010000008">
    <property type="protein sequence ID" value="KAK3195092.1"/>
    <property type="molecule type" value="Genomic_DNA"/>
</dbReference>
<dbReference type="InterPro" id="IPR005202">
    <property type="entry name" value="TF_GRAS"/>
</dbReference>
<dbReference type="PANTHER" id="PTHR31636">
    <property type="entry name" value="OSJNBA0084A10.13 PROTEIN-RELATED"/>
    <property type="match status" value="1"/>
</dbReference>
<proteinExistence type="inferred from homology"/>
<comment type="caution">
    <text evidence="4">The sequence shown here is derived from an EMBL/GenBank/DDBJ whole genome shotgun (WGS) entry which is preliminary data.</text>
</comment>
<gene>
    <name evidence="4" type="ORF">Dsin_026402</name>
</gene>
<evidence type="ECO:0000256" key="3">
    <source>
        <dbReference type="PROSITE-ProRule" id="PRU01191"/>
    </source>
</evidence>
<evidence type="ECO:0000313" key="4">
    <source>
        <dbReference type="EMBL" id="KAK3195092.1"/>
    </source>
</evidence>
<keyword evidence="1" id="KW-0805">Transcription regulation</keyword>
<keyword evidence="5" id="KW-1185">Reference proteome</keyword>
<evidence type="ECO:0000256" key="2">
    <source>
        <dbReference type="ARBA" id="ARBA00023163"/>
    </source>
</evidence>
<accession>A0AAE0DXU4</accession>
<feature type="region of interest" description="SAW" evidence="3">
    <location>
        <begin position="90"/>
        <end position="168"/>
    </location>
</feature>
<keyword evidence="2" id="KW-0804">Transcription</keyword>
<dbReference type="Pfam" id="PF03514">
    <property type="entry name" value="GRAS"/>
    <property type="match status" value="1"/>
</dbReference>
<reference evidence="4" key="1">
    <citation type="journal article" date="2023" name="Plant J.">
        <title>Genome sequences and population genomics provide insights into the demographic history, inbreeding, and mutation load of two 'living fossil' tree species of Dipteronia.</title>
        <authorList>
            <person name="Feng Y."/>
            <person name="Comes H.P."/>
            <person name="Chen J."/>
            <person name="Zhu S."/>
            <person name="Lu R."/>
            <person name="Zhang X."/>
            <person name="Li P."/>
            <person name="Qiu J."/>
            <person name="Olsen K.M."/>
            <person name="Qiu Y."/>
        </authorList>
    </citation>
    <scope>NUCLEOTIDE SEQUENCE</scope>
    <source>
        <strain evidence="4">NBL</strain>
    </source>
</reference>
<dbReference type="AlphaFoldDB" id="A0AAE0DXU4"/>
<evidence type="ECO:0000313" key="5">
    <source>
        <dbReference type="Proteomes" id="UP001281410"/>
    </source>
</evidence>
<sequence>MFWYDVLLNGDVEVVVVRRWGTQWIDACTCSKLAEFAATFQVKFQFEYTESLNYYSTVFDSLEGAVSSEAKVMRPVTEIYLGKQIFNIVACQGIDRVERHETLTQWKTGSDWYRVDENDGSLKLGWYTRHIIAISAWKWCWIRWLQLQLWARFPCRKTRVVLTPTTLFAPSSRIHINLLGFAITLSPITSSNFQLYHPFSYQKSTSFPTSHLN</sequence>
<evidence type="ECO:0000256" key="1">
    <source>
        <dbReference type="ARBA" id="ARBA00023015"/>
    </source>
</evidence>
<protein>
    <submittedName>
        <fullName evidence="4">Uncharacterized protein</fullName>
    </submittedName>
</protein>
<dbReference type="PROSITE" id="PS50985">
    <property type="entry name" value="GRAS"/>
    <property type="match status" value="1"/>
</dbReference>
<dbReference type="Proteomes" id="UP001281410">
    <property type="component" value="Unassembled WGS sequence"/>
</dbReference>
<organism evidence="4 5">
    <name type="scientific">Dipteronia sinensis</name>
    <dbReference type="NCBI Taxonomy" id="43782"/>
    <lineage>
        <taxon>Eukaryota</taxon>
        <taxon>Viridiplantae</taxon>
        <taxon>Streptophyta</taxon>
        <taxon>Embryophyta</taxon>
        <taxon>Tracheophyta</taxon>
        <taxon>Spermatophyta</taxon>
        <taxon>Magnoliopsida</taxon>
        <taxon>eudicotyledons</taxon>
        <taxon>Gunneridae</taxon>
        <taxon>Pentapetalae</taxon>
        <taxon>rosids</taxon>
        <taxon>malvids</taxon>
        <taxon>Sapindales</taxon>
        <taxon>Sapindaceae</taxon>
        <taxon>Hippocastanoideae</taxon>
        <taxon>Acereae</taxon>
        <taxon>Dipteronia</taxon>
    </lineage>
</organism>
<comment type="similarity">
    <text evidence="3">Belongs to the GRAS family.</text>
</comment>
<comment type="caution">
    <text evidence="3">Lacks conserved residue(s) required for the propagation of feature annotation.</text>
</comment>